<name>A0AAV3UN46_9EURY</name>
<dbReference type="InterPro" id="IPR040624">
    <property type="entry name" value="HalOD1"/>
</dbReference>
<dbReference type="Pfam" id="PF18545">
    <property type="entry name" value="HalOD1"/>
    <property type="match status" value="1"/>
</dbReference>
<keyword evidence="3" id="KW-1185">Reference proteome</keyword>
<gene>
    <name evidence="2" type="ORF">GCM10025751_44840</name>
</gene>
<accession>A0AAV3UN46</accession>
<protein>
    <recommendedName>
        <fullName evidence="1">Halobacterial output domain-containing protein</fullName>
    </recommendedName>
</protein>
<organism evidence="2 3">
    <name type="scientific">Haladaptatus pallidirubidus</name>
    <dbReference type="NCBI Taxonomy" id="1008152"/>
    <lineage>
        <taxon>Archaea</taxon>
        <taxon>Methanobacteriati</taxon>
        <taxon>Methanobacteriota</taxon>
        <taxon>Stenosarchaea group</taxon>
        <taxon>Halobacteria</taxon>
        <taxon>Halobacteriales</taxon>
        <taxon>Haladaptataceae</taxon>
        <taxon>Haladaptatus</taxon>
    </lineage>
</organism>
<evidence type="ECO:0000313" key="3">
    <source>
        <dbReference type="Proteomes" id="UP001501729"/>
    </source>
</evidence>
<sequence length="69" mass="7401">MTVVADAQGQSEDDLTPLYDVIDPEALDALFAPLVDGTTRTHGSVSFHYAGYWVTVSSEGAVELKADEQ</sequence>
<proteinExistence type="predicted"/>
<dbReference type="EMBL" id="BAABKX010000018">
    <property type="protein sequence ID" value="GAA5060085.1"/>
    <property type="molecule type" value="Genomic_DNA"/>
</dbReference>
<evidence type="ECO:0000259" key="1">
    <source>
        <dbReference type="Pfam" id="PF18545"/>
    </source>
</evidence>
<comment type="caution">
    <text evidence="2">The sequence shown here is derived from an EMBL/GenBank/DDBJ whole genome shotgun (WGS) entry which is preliminary data.</text>
</comment>
<dbReference type="AlphaFoldDB" id="A0AAV3UN46"/>
<feature type="domain" description="Halobacterial output" evidence="1">
    <location>
        <begin position="2"/>
        <end position="64"/>
    </location>
</feature>
<evidence type="ECO:0000313" key="2">
    <source>
        <dbReference type="EMBL" id="GAA5060085.1"/>
    </source>
</evidence>
<dbReference type="Proteomes" id="UP001501729">
    <property type="component" value="Unassembled WGS sequence"/>
</dbReference>
<reference evidence="2 3" key="1">
    <citation type="journal article" date="2019" name="Int. J. Syst. Evol. Microbiol.">
        <title>The Global Catalogue of Microorganisms (GCM) 10K type strain sequencing project: providing services to taxonomists for standard genome sequencing and annotation.</title>
        <authorList>
            <consortium name="The Broad Institute Genomics Platform"/>
            <consortium name="The Broad Institute Genome Sequencing Center for Infectious Disease"/>
            <person name="Wu L."/>
            <person name="Ma J."/>
        </authorList>
    </citation>
    <scope>NUCLEOTIDE SEQUENCE [LARGE SCALE GENOMIC DNA]</scope>
    <source>
        <strain evidence="2 3">JCM 17504</strain>
    </source>
</reference>